<dbReference type="GO" id="GO:0140907">
    <property type="term" value="F:flavin-dependent halogenase activity"/>
    <property type="evidence" value="ECO:0007669"/>
    <property type="project" value="UniProtKB-ARBA"/>
</dbReference>
<evidence type="ECO:0000256" key="5">
    <source>
        <dbReference type="ARBA" id="ARBA00049364"/>
    </source>
</evidence>
<dbReference type="GO" id="GO:0044550">
    <property type="term" value="P:secondary metabolite biosynthetic process"/>
    <property type="evidence" value="ECO:0007669"/>
    <property type="project" value="UniProtKB-ARBA"/>
</dbReference>
<dbReference type="PANTHER" id="PTHR43747">
    <property type="entry name" value="FAD-BINDING PROTEIN"/>
    <property type="match status" value="1"/>
</dbReference>
<reference evidence="7" key="1">
    <citation type="submission" date="2020-09" db="EMBL/GenBank/DDBJ databases">
        <title>Comparative genome analyses of four rice-infecting Rhizoctonia solani isolates reveal extensive enrichment of homogalacturonan modification genes.</title>
        <authorList>
            <person name="Lee D.-Y."/>
            <person name="Jeon J."/>
            <person name="Kim K.-T."/>
            <person name="Cheong K."/>
            <person name="Song H."/>
            <person name="Choi G."/>
            <person name="Ko J."/>
            <person name="Opiyo S.O."/>
            <person name="Zuo S."/>
            <person name="Madhav S."/>
            <person name="Lee Y.-H."/>
            <person name="Wang G.-L."/>
        </authorList>
    </citation>
    <scope>NUCLEOTIDE SEQUENCE</scope>
    <source>
        <strain evidence="7">AG1-IA YN-7</strain>
    </source>
</reference>
<dbReference type="SUPFAM" id="SSF51905">
    <property type="entry name" value="FAD/NAD(P)-binding domain"/>
    <property type="match status" value="1"/>
</dbReference>
<dbReference type="Pfam" id="PF01494">
    <property type="entry name" value="FAD_binding_3"/>
    <property type="match status" value="1"/>
</dbReference>
<comment type="similarity">
    <text evidence="1">Belongs to the flavin-dependent halogenase family.</text>
</comment>
<dbReference type="PRINTS" id="PR00420">
    <property type="entry name" value="RNGMNOXGNASE"/>
</dbReference>
<sequence>MDQTDFDVIVVGGGIAGCATTLSLMRSAPDATFALIDNANPARFKIGESLPGESRRFLHYLSPSIAERLDQNIAKGVHTRSRVNASVWQSRDLQETPASIDPSGESWHINRASFEEDLRAYVRSVCNNGSTTSSKLINANFKSVLRNSDGWTLVVRSESGEEHTLRAKWLIDASGRKATVAQKLGAKTVKADSLIAFYTVFSSTDVDPDYRTLVEATETGWWYSSQLSDQKRVVVFHTDDCDAPAKVARRLDGFMDLLHADTVHISKIITDVDYRPMAGNNMSYPQCTAAGSSFLSPYGDKDSQWCAVGDAAIAFDPLSYQGMITALHMGCTVGIMLARQLSPSTELRESFNFNSIKNIFDTVRDDYEQKKQLHYARSIYDGEFWARRK</sequence>
<evidence type="ECO:0000259" key="6">
    <source>
        <dbReference type="Pfam" id="PF01494"/>
    </source>
</evidence>
<feature type="domain" description="FAD-binding" evidence="6">
    <location>
        <begin position="139"/>
        <end position="218"/>
    </location>
</feature>
<dbReference type="EMBL" id="JACYCC010000024">
    <property type="protein sequence ID" value="KAF8685078.1"/>
    <property type="molecule type" value="Genomic_DNA"/>
</dbReference>
<evidence type="ECO:0000256" key="1">
    <source>
        <dbReference type="ARBA" id="ARBA00005706"/>
    </source>
</evidence>
<dbReference type="InterPro" id="IPR002938">
    <property type="entry name" value="FAD-bd"/>
</dbReference>
<dbReference type="InterPro" id="IPR050816">
    <property type="entry name" value="Flavin-dep_Halogenase_NPB"/>
</dbReference>
<comment type="catalytic activity">
    <reaction evidence="5">
        <text>melleolide F + FADH2 + chloride + O2 = 6'-chloromelleolide F + FAD + 2 H2O + H(+)</text>
        <dbReference type="Rhea" id="RHEA:67160"/>
        <dbReference type="ChEBI" id="CHEBI:15377"/>
        <dbReference type="ChEBI" id="CHEBI:15378"/>
        <dbReference type="ChEBI" id="CHEBI:15379"/>
        <dbReference type="ChEBI" id="CHEBI:17996"/>
        <dbReference type="ChEBI" id="CHEBI:57692"/>
        <dbReference type="ChEBI" id="CHEBI:58307"/>
        <dbReference type="ChEBI" id="CHEBI:167712"/>
        <dbReference type="ChEBI" id="CHEBI:167713"/>
    </reaction>
    <physiologicalReaction direction="left-to-right" evidence="5">
        <dbReference type="Rhea" id="RHEA:67161"/>
    </physiologicalReaction>
</comment>
<protein>
    <submittedName>
        <fullName evidence="7">Geranylgeranyl reductase</fullName>
    </submittedName>
</protein>
<dbReference type="Gene3D" id="3.50.50.60">
    <property type="entry name" value="FAD/NAD(P)-binding domain"/>
    <property type="match status" value="1"/>
</dbReference>
<dbReference type="InterPro" id="IPR036188">
    <property type="entry name" value="FAD/NAD-bd_sf"/>
</dbReference>
<evidence type="ECO:0000256" key="3">
    <source>
        <dbReference type="ARBA" id="ARBA00022827"/>
    </source>
</evidence>
<evidence type="ECO:0000313" key="7">
    <source>
        <dbReference type="EMBL" id="KAF8685078.1"/>
    </source>
</evidence>
<dbReference type="Gene3D" id="3.30.9.100">
    <property type="match status" value="1"/>
</dbReference>
<accession>A0A8H7HFI0</accession>
<dbReference type="PANTHER" id="PTHR43747:SF1">
    <property type="entry name" value="SLR1998 PROTEIN"/>
    <property type="match status" value="1"/>
</dbReference>
<evidence type="ECO:0000313" key="8">
    <source>
        <dbReference type="Proteomes" id="UP000650582"/>
    </source>
</evidence>
<dbReference type="Proteomes" id="UP000650582">
    <property type="component" value="Unassembled WGS sequence"/>
</dbReference>
<gene>
    <name evidence="7" type="ORF">RHS04_00934</name>
</gene>
<comment type="caution">
    <text evidence="7">The sequence shown here is derived from an EMBL/GenBank/DDBJ whole genome shotgun (WGS) entry which is preliminary data.</text>
</comment>
<proteinExistence type="inferred from homology"/>
<organism evidence="7 8">
    <name type="scientific">Rhizoctonia solani</name>
    <dbReference type="NCBI Taxonomy" id="456999"/>
    <lineage>
        <taxon>Eukaryota</taxon>
        <taxon>Fungi</taxon>
        <taxon>Dikarya</taxon>
        <taxon>Basidiomycota</taxon>
        <taxon>Agaricomycotina</taxon>
        <taxon>Agaricomycetes</taxon>
        <taxon>Cantharellales</taxon>
        <taxon>Ceratobasidiaceae</taxon>
        <taxon>Rhizoctonia</taxon>
    </lineage>
</organism>
<keyword evidence="3" id="KW-0274">FAD</keyword>
<keyword evidence="2" id="KW-0285">Flavoprotein</keyword>
<keyword evidence="4" id="KW-0560">Oxidoreductase</keyword>
<dbReference type="GO" id="GO:0071949">
    <property type="term" value="F:FAD binding"/>
    <property type="evidence" value="ECO:0007669"/>
    <property type="project" value="InterPro"/>
</dbReference>
<name>A0A8H7HFI0_9AGAM</name>
<dbReference type="AlphaFoldDB" id="A0A8H7HFI0"/>
<evidence type="ECO:0000256" key="2">
    <source>
        <dbReference type="ARBA" id="ARBA00022630"/>
    </source>
</evidence>
<evidence type="ECO:0000256" key="4">
    <source>
        <dbReference type="ARBA" id="ARBA00023002"/>
    </source>
</evidence>